<organism evidence="4 5">
    <name type="scientific">Methylobacterium oryzae CBMB20</name>
    <dbReference type="NCBI Taxonomy" id="693986"/>
    <lineage>
        <taxon>Bacteria</taxon>
        <taxon>Pseudomonadati</taxon>
        <taxon>Pseudomonadota</taxon>
        <taxon>Alphaproteobacteria</taxon>
        <taxon>Hyphomicrobiales</taxon>
        <taxon>Methylobacteriaceae</taxon>
        <taxon>Methylobacterium</taxon>
    </lineage>
</organism>
<dbReference type="PANTHER" id="PTHR24422">
    <property type="entry name" value="CHEMOTAXIS PROTEIN METHYLTRANSFERASE"/>
    <property type="match status" value="1"/>
</dbReference>
<gene>
    <name evidence="4" type="ORF">MOC_6109</name>
</gene>
<dbReference type="CDD" id="cd00130">
    <property type="entry name" value="PAS"/>
    <property type="match status" value="2"/>
</dbReference>
<dbReference type="AlphaFoldDB" id="A0A089QH16"/>
<protein>
    <submittedName>
        <fullName evidence="4">Methyl-accepting chemotaxis sensory transducer with Pas/Pac sensor</fullName>
    </submittedName>
</protein>
<dbReference type="InterPro" id="IPR035965">
    <property type="entry name" value="PAS-like_dom_sf"/>
</dbReference>
<keyword evidence="5" id="KW-1185">Reference proteome</keyword>
<dbReference type="KEGG" id="mor:MOC_6109"/>
<dbReference type="SMART" id="SM00283">
    <property type="entry name" value="MA"/>
    <property type="match status" value="1"/>
</dbReference>
<dbReference type="EMBL" id="CP003811">
    <property type="protein sequence ID" value="AIQ93864.1"/>
    <property type="molecule type" value="Genomic_DNA"/>
</dbReference>
<dbReference type="Gene3D" id="1.10.287.950">
    <property type="entry name" value="Methyl-accepting chemotaxis protein"/>
    <property type="match status" value="1"/>
</dbReference>
<dbReference type="SUPFAM" id="SSF55785">
    <property type="entry name" value="PYP-like sensor domain (PAS domain)"/>
    <property type="match status" value="2"/>
</dbReference>
<dbReference type="Gene3D" id="3.30.450.20">
    <property type="entry name" value="PAS domain"/>
    <property type="match status" value="2"/>
</dbReference>
<accession>A0A089QH16</accession>
<keyword evidence="1" id="KW-0807">Transducer</keyword>
<dbReference type="PRINTS" id="PR00260">
    <property type="entry name" value="CHEMTRNSDUCR"/>
</dbReference>
<reference evidence="4 5" key="1">
    <citation type="journal article" date="2014" name="PLoS ONE">
        <title>Genome Information of Methylobacterium oryzae, a Plant-Probiotic Methylotroph in the Phyllosphere.</title>
        <authorList>
            <person name="Kwak M.J."/>
            <person name="Jeong H."/>
            <person name="Madhaiyan M."/>
            <person name="Lee Y."/>
            <person name="Sa T.M."/>
            <person name="Oh T.K."/>
            <person name="Kim J.F."/>
        </authorList>
    </citation>
    <scope>NUCLEOTIDE SEQUENCE [LARGE SCALE GENOMIC DNA]</scope>
    <source>
        <strain evidence="4 5">CBMB20</strain>
    </source>
</reference>
<dbReference type="InterPro" id="IPR013655">
    <property type="entry name" value="PAS_fold_3"/>
</dbReference>
<dbReference type="Proteomes" id="UP000029492">
    <property type="component" value="Chromosome"/>
</dbReference>
<proteinExistence type="predicted"/>
<dbReference type="NCBIfam" id="TIGR00229">
    <property type="entry name" value="sensory_box"/>
    <property type="match status" value="2"/>
</dbReference>
<dbReference type="PROSITE" id="PS50111">
    <property type="entry name" value="CHEMOTAXIS_TRANSDUC_2"/>
    <property type="match status" value="1"/>
</dbReference>
<dbReference type="GO" id="GO:0006935">
    <property type="term" value="P:chemotaxis"/>
    <property type="evidence" value="ECO:0007669"/>
    <property type="project" value="InterPro"/>
</dbReference>
<dbReference type="SMART" id="SM00091">
    <property type="entry name" value="PAS"/>
    <property type="match status" value="2"/>
</dbReference>
<dbReference type="Pfam" id="PF08448">
    <property type="entry name" value="PAS_4"/>
    <property type="match status" value="1"/>
</dbReference>
<dbReference type="SMART" id="SM00086">
    <property type="entry name" value="PAC"/>
    <property type="match status" value="2"/>
</dbReference>
<sequence>MAIFGSRDNALLAAIDRTMARVEFDLDGMVTDANAIFLALVDYTLEEVRGRHHSLFVPESERSGSDYAAFWDGLRAGRHETRAFPRLTKSGRIVWIQGSYNPILDRRGKPIKVVKLATDITAERARNALYAGQIAALDRSQATISFALDGTIVDANANFLATLGYTLEEIRGRHHRMFLPPAEAASADYAAFWTALGNGEYQAGEFRRIGKGGRTVWIFGAYNPILDTDGKPCAVAKFATDVTRQVEDRQRRAESQRAIDADIAAIRESMSRVVRQADDTAEASSQTTQNVEAVAAGSEEFAASIEELSRHALQAKSSVDLVVSRAEEAAAIVVGLTGAADRIGAAVSLIRSIADQTNLLALNATIEAARAGAAGRGFAVVAAEVKALAGQTAKATGEIGTQIAAVQAETARAVAAIDGIGGTIEQLSALSLSVSSAVTEQATVTRDMTENMQAAAQSVAAVHAAMAEIAASAAVVDTSVRKVSEAARALA</sequence>
<evidence type="ECO:0000256" key="1">
    <source>
        <dbReference type="PROSITE-ProRule" id="PRU00284"/>
    </source>
</evidence>
<dbReference type="InterPro" id="IPR013656">
    <property type="entry name" value="PAS_4"/>
</dbReference>
<dbReference type="InterPro" id="IPR004089">
    <property type="entry name" value="MCPsignal_dom"/>
</dbReference>
<feature type="domain" description="Methyl-accepting transducer" evidence="2">
    <location>
        <begin position="255"/>
        <end position="484"/>
    </location>
</feature>
<dbReference type="eggNOG" id="COG0840">
    <property type="taxonomic scope" value="Bacteria"/>
</dbReference>
<name>A0A089QH16_9HYPH</name>
<feature type="domain" description="PAC" evidence="3">
    <location>
        <begin position="202"/>
        <end position="254"/>
    </location>
</feature>
<dbReference type="Pfam" id="PF08447">
    <property type="entry name" value="PAS_3"/>
    <property type="match status" value="1"/>
</dbReference>
<dbReference type="InterPro" id="IPR004090">
    <property type="entry name" value="Chemotax_Me-accpt_rcpt"/>
</dbReference>
<dbReference type="PANTHER" id="PTHR24422:SF10">
    <property type="entry name" value="CHEMOTAXIS PROTEIN METHYLTRANSFERASE 2"/>
    <property type="match status" value="1"/>
</dbReference>
<dbReference type="RefSeq" id="WP_043760436.1">
    <property type="nucleotide sequence ID" value="NZ_CP003811.1"/>
</dbReference>
<dbReference type="Pfam" id="PF00015">
    <property type="entry name" value="MCPsignal"/>
    <property type="match status" value="1"/>
</dbReference>
<dbReference type="STRING" id="693986.MOC_6109"/>
<dbReference type="InterPro" id="IPR000014">
    <property type="entry name" value="PAS"/>
</dbReference>
<dbReference type="GO" id="GO:0004888">
    <property type="term" value="F:transmembrane signaling receptor activity"/>
    <property type="evidence" value="ECO:0007669"/>
    <property type="project" value="InterPro"/>
</dbReference>
<dbReference type="PROSITE" id="PS50113">
    <property type="entry name" value="PAC"/>
    <property type="match status" value="2"/>
</dbReference>
<dbReference type="InterPro" id="IPR001610">
    <property type="entry name" value="PAC"/>
</dbReference>
<evidence type="ECO:0000313" key="5">
    <source>
        <dbReference type="Proteomes" id="UP000029492"/>
    </source>
</evidence>
<evidence type="ECO:0000259" key="2">
    <source>
        <dbReference type="PROSITE" id="PS50111"/>
    </source>
</evidence>
<dbReference type="SUPFAM" id="SSF58104">
    <property type="entry name" value="Methyl-accepting chemotaxis protein (MCP) signaling domain"/>
    <property type="match status" value="1"/>
</dbReference>
<dbReference type="GO" id="GO:0016020">
    <property type="term" value="C:membrane"/>
    <property type="evidence" value="ECO:0007669"/>
    <property type="project" value="InterPro"/>
</dbReference>
<evidence type="ECO:0000313" key="4">
    <source>
        <dbReference type="EMBL" id="AIQ93864.1"/>
    </source>
</evidence>
<dbReference type="InterPro" id="IPR050903">
    <property type="entry name" value="Bact_Chemotaxis_MeTrfase"/>
</dbReference>
<evidence type="ECO:0000259" key="3">
    <source>
        <dbReference type="PROSITE" id="PS50113"/>
    </source>
</evidence>
<feature type="domain" description="PAC" evidence="3">
    <location>
        <begin position="77"/>
        <end position="132"/>
    </location>
</feature>
<dbReference type="HOGENOM" id="CLU_000445_107_26_5"/>
<dbReference type="GO" id="GO:0007165">
    <property type="term" value="P:signal transduction"/>
    <property type="evidence" value="ECO:0007669"/>
    <property type="project" value="UniProtKB-KW"/>
</dbReference>
<dbReference type="InterPro" id="IPR000700">
    <property type="entry name" value="PAS-assoc_C"/>
</dbReference>